<keyword evidence="3" id="KW-1185">Reference proteome</keyword>
<keyword evidence="1" id="KW-0472">Membrane</keyword>
<feature type="transmembrane region" description="Helical" evidence="1">
    <location>
        <begin position="113"/>
        <end position="135"/>
    </location>
</feature>
<gene>
    <name evidence="2" type="ORF">SAMN04488034_10816</name>
</gene>
<name>A0A1H5P1R6_9FLAO</name>
<evidence type="ECO:0000256" key="1">
    <source>
        <dbReference type="SAM" id="Phobius"/>
    </source>
</evidence>
<dbReference type="EMBL" id="FNUG01000008">
    <property type="protein sequence ID" value="SEF07863.1"/>
    <property type="molecule type" value="Genomic_DNA"/>
</dbReference>
<keyword evidence="1" id="KW-0812">Transmembrane</keyword>
<keyword evidence="1" id="KW-1133">Transmembrane helix</keyword>
<dbReference type="OrthoDB" id="769130at2"/>
<dbReference type="STRING" id="390640.SAMN04488034_10816"/>
<proteinExistence type="predicted"/>
<dbReference type="Proteomes" id="UP000199448">
    <property type="component" value="Unassembled WGS sequence"/>
</dbReference>
<sequence>MEISGSKPKLILPEKEKGNIRDFQELINAINSKALSSETAEKVQNKVNHLNAWEGSSKSFVKELKKVKKRGFGDPSEKQKLVPEKYYATLWMPLGMSVFGLPIRVAISALTGKISFIGIGLPLGMAIGSFYGVYLDKKAEK</sequence>
<dbReference type="RefSeq" id="WP_093113921.1">
    <property type="nucleotide sequence ID" value="NZ_FNGG01000008.1"/>
</dbReference>
<evidence type="ECO:0000313" key="3">
    <source>
        <dbReference type="Proteomes" id="UP000199448"/>
    </source>
</evidence>
<accession>A0A1H5P1R6</accession>
<evidence type="ECO:0000313" key="2">
    <source>
        <dbReference type="EMBL" id="SEF07863.1"/>
    </source>
</evidence>
<reference evidence="2 3" key="1">
    <citation type="submission" date="2016-10" db="EMBL/GenBank/DDBJ databases">
        <authorList>
            <person name="de Groot N.N."/>
        </authorList>
    </citation>
    <scope>NUCLEOTIDE SEQUENCE [LARGE SCALE GENOMIC DNA]</scope>
    <source>
        <strain evidence="2 3">DSM 23553</strain>
    </source>
</reference>
<feature type="transmembrane region" description="Helical" evidence="1">
    <location>
        <begin position="86"/>
        <end position="107"/>
    </location>
</feature>
<protein>
    <submittedName>
        <fullName evidence="2">Uncharacterized protein</fullName>
    </submittedName>
</protein>
<dbReference type="AlphaFoldDB" id="A0A1H5P1R6"/>
<organism evidence="2 3">
    <name type="scientific">Salinimicrobium catena</name>
    <dbReference type="NCBI Taxonomy" id="390640"/>
    <lineage>
        <taxon>Bacteria</taxon>
        <taxon>Pseudomonadati</taxon>
        <taxon>Bacteroidota</taxon>
        <taxon>Flavobacteriia</taxon>
        <taxon>Flavobacteriales</taxon>
        <taxon>Flavobacteriaceae</taxon>
        <taxon>Salinimicrobium</taxon>
    </lineage>
</organism>